<reference evidence="2 3" key="1">
    <citation type="journal article" date="2021" name="Nat. Plants">
        <title>The Taxus genome provides insights into paclitaxel biosynthesis.</title>
        <authorList>
            <person name="Xiong X."/>
            <person name="Gou J."/>
            <person name="Liao Q."/>
            <person name="Li Y."/>
            <person name="Zhou Q."/>
            <person name="Bi G."/>
            <person name="Li C."/>
            <person name="Du R."/>
            <person name="Wang X."/>
            <person name="Sun T."/>
            <person name="Guo L."/>
            <person name="Liang H."/>
            <person name="Lu P."/>
            <person name="Wu Y."/>
            <person name="Zhang Z."/>
            <person name="Ro D.K."/>
            <person name="Shang Y."/>
            <person name="Huang S."/>
            <person name="Yan J."/>
        </authorList>
    </citation>
    <scope>NUCLEOTIDE SEQUENCE [LARGE SCALE GENOMIC DNA]</scope>
    <source>
        <strain evidence="2">Ta-2019</strain>
    </source>
</reference>
<organism evidence="2 3">
    <name type="scientific">Taxus chinensis</name>
    <name type="common">Chinese yew</name>
    <name type="synonym">Taxus wallichiana var. chinensis</name>
    <dbReference type="NCBI Taxonomy" id="29808"/>
    <lineage>
        <taxon>Eukaryota</taxon>
        <taxon>Viridiplantae</taxon>
        <taxon>Streptophyta</taxon>
        <taxon>Embryophyta</taxon>
        <taxon>Tracheophyta</taxon>
        <taxon>Spermatophyta</taxon>
        <taxon>Pinopsida</taxon>
        <taxon>Pinidae</taxon>
        <taxon>Conifers II</taxon>
        <taxon>Cupressales</taxon>
        <taxon>Taxaceae</taxon>
        <taxon>Taxus</taxon>
    </lineage>
</organism>
<accession>A0AA38G3N3</accession>
<dbReference type="Proteomes" id="UP000824469">
    <property type="component" value="Unassembled WGS sequence"/>
</dbReference>
<dbReference type="EMBL" id="JAHRHJ020000005">
    <property type="protein sequence ID" value="KAH9314715.1"/>
    <property type="molecule type" value="Genomic_DNA"/>
</dbReference>
<evidence type="ECO:0000256" key="1">
    <source>
        <dbReference type="SAM" id="MobiDB-lite"/>
    </source>
</evidence>
<dbReference type="AlphaFoldDB" id="A0AA38G3N3"/>
<feature type="non-terminal residue" evidence="2">
    <location>
        <position position="1"/>
    </location>
</feature>
<keyword evidence="3" id="KW-1185">Reference proteome</keyword>
<proteinExistence type="predicted"/>
<sequence length="54" mass="6104">RSLISQTQLEGEGNHGGQVTDQEDTMEEVEHLQQDSHEVVYLSDLEDCFDGEEP</sequence>
<feature type="region of interest" description="Disordered" evidence="1">
    <location>
        <begin position="1"/>
        <end position="24"/>
    </location>
</feature>
<feature type="non-terminal residue" evidence="2">
    <location>
        <position position="54"/>
    </location>
</feature>
<name>A0AA38G3N3_TAXCH</name>
<comment type="caution">
    <text evidence="2">The sequence shown here is derived from an EMBL/GenBank/DDBJ whole genome shotgun (WGS) entry which is preliminary data.</text>
</comment>
<protein>
    <submittedName>
        <fullName evidence="2">Uncharacterized protein</fullName>
    </submittedName>
</protein>
<evidence type="ECO:0000313" key="2">
    <source>
        <dbReference type="EMBL" id="KAH9314715.1"/>
    </source>
</evidence>
<evidence type="ECO:0000313" key="3">
    <source>
        <dbReference type="Proteomes" id="UP000824469"/>
    </source>
</evidence>
<gene>
    <name evidence="2" type="ORF">KI387_023342</name>
</gene>